<evidence type="ECO:0000313" key="2">
    <source>
        <dbReference type="EMBL" id="EFG06831.1"/>
    </source>
</evidence>
<proteinExistence type="predicted"/>
<feature type="compositionally biased region" description="Gly residues" evidence="1">
    <location>
        <begin position="126"/>
        <end position="149"/>
    </location>
</feature>
<dbReference type="Proteomes" id="UP000002357">
    <property type="component" value="Chromosome"/>
</dbReference>
<feature type="compositionally biased region" description="Basic and acidic residues" evidence="1">
    <location>
        <begin position="1"/>
        <end position="15"/>
    </location>
</feature>
<feature type="region of interest" description="Disordered" evidence="1">
    <location>
        <begin position="1"/>
        <end position="77"/>
    </location>
</feature>
<accession>E2Q3L1</accession>
<keyword evidence="3" id="KW-1185">Reference proteome</keyword>
<dbReference type="eggNOG" id="ENOG5032ZQA">
    <property type="taxonomic scope" value="Bacteria"/>
</dbReference>
<feature type="compositionally biased region" description="Basic and acidic residues" evidence="1">
    <location>
        <begin position="41"/>
        <end position="77"/>
    </location>
</feature>
<feature type="compositionally biased region" description="Low complexity" evidence="1">
    <location>
        <begin position="106"/>
        <end position="125"/>
    </location>
</feature>
<sequence length="297" mass="31699">MLRGDDGVQHDDHANRRPPVRRARPGDVPRGNGVVPHIRRPAGETTRRTAGDTRRTKGEQPRRTAAEAVRRAAGEERTLRAVEAVTGADDTAAVADDINVIDIDSGSGTAGEGAEAPGGAEPVGPYGLGGVGPRGVGPRGSGPRGGGFRAAGRDTGQEPPAGPGTGEPRSTPQNETDPTDENRTPSKLWHITLSVSGEEAPLKEVRRGLEQLAHDHPFLLTSRYANDHAEIRYWEEAQDLHDAAAVALRLWGEHRSTAKLPPWKIVGLEVIDRQTYHQRIAEGYGPPPASPVGVHPF</sequence>
<protein>
    <submittedName>
        <fullName evidence="2">Uncharacterized protein</fullName>
    </submittedName>
</protein>
<feature type="region of interest" description="Disordered" evidence="1">
    <location>
        <begin position="106"/>
        <end position="187"/>
    </location>
</feature>
<dbReference type="STRING" id="1901.BB341_19505"/>
<reference evidence="2 3" key="1">
    <citation type="journal article" date="2010" name="Genome Biol. Evol.">
        <title>The sequence of a 1.8-mb bacterial linear plasmid reveals a rich evolutionary reservoir of secondary metabolic pathways.</title>
        <authorList>
            <person name="Medema M.H."/>
            <person name="Trefzer A."/>
            <person name="Kovalchuk A."/>
            <person name="van den Berg M."/>
            <person name="Mueller U."/>
            <person name="Heijne W."/>
            <person name="Wu L."/>
            <person name="Alam M.T."/>
            <person name="Ronning C.M."/>
            <person name="Nierman W.C."/>
            <person name="Bovenberg R.A.L."/>
            <person name="Breitling R."/>
            <person name="Takano E."/>
        </authorList>
    </citation>
    <scope>NUCLEOTIDE SEQUENCE [LARGE SCALE GENOMIC DNA]</scope>
    <source>
        <strain evidence="3">ATCC 27064 / DSM 738 / JCM 4710 / NBRC 13307 / NCIMB 12785 / NRRL 3585 / VKM Ac-602</strain>
    </source>
</reference>
<evidence type="ECO:0000256" key="1">
    <source>
        <dbReference type="SAM" id="MobiDB-lite"/>
    </source>
</evidence>
<evidence type="ECO:0000313" key="3">
    <source>
        <dbReference type="Proteomes" id="UP000002357"/>
    </source>
</evidence>
<gene>
    <name evidence="2" type="ORF">SCLAV_1757</name>
</gene>
<dbReference type="AlphaFoldDB" id="E2Q3L1"/>
<name>E2Q3L1_STRCL</name>
<dbReference type="EMBL" id="CM000913">
    <property type="protein sequence ID" value="EFG06831.1"/>
    <property type="molecule type" value="Genomic_DNA"/>
</dbReference>
<organism evidence="2 3">
    <name type="scientific">Streptomyces clavuligerus</name>
    <dbReference type="NCBI Taxonomy" id="1901"/>
    <lineage>
        <taxon>Bacteria</taxon>
        <taxon>Bacillati</taxon>
        <taxon>Actinomycetota</taxon>
        <taxon>Actinomycetes</taxon>
        <taxon>Kitasatosporales</taxon>
        <taxon>Streptomycetaceae</taxon>
        <taxon>Streptomyces</taxon>
    </lineage>
</organism>